<dbReference type="InterPro" id="IPR017871">
    <property type="entry name" value="ABC_transporter-like_CS"/>
</dbReference>
<reference evidence="5 6" key="1">
    <citation type="submission" date="2019-05" db="EMBL/GenBank/DDBJ databases">
        <authorList>
            <consortium name="Pathogen Informatics"/>
        </authorList>
    </citation>
    <scope>NUCLEOTIDE SEQUENCE [LARGE SCALE GENOMIC DNA]</scope>
    <source>
        <strain evidence="5 6">NCTC503</strain>
    </source>
</reference>
<evidence type="ECO:0000313" key="6">
    <source>
        <dbReference type="Proteomes" id="UP000308489"/>
    </source>
</evidence>
<dbReference type="KEGG" id="hhw:NCTC503_02066"/>
<keyword evidence="1" id="KW-0813">Transport</keyword>
<dbReference type="Gene3D" id="3.40.50.300">
    <property type="entry name" value="P-loop containing nucleotide triphosphate hydrolases"/>
    <property type="match status" value="1"/>
</dbReference>
<evidence type="ECO:0000259" key="4">
    <source>
        <dbReference type="PROSITE" id="PS50893"/>
    </source>
</evidence>
<feature type="domain" description="ABC transporter" evidence="4">
    <location>
        <begin position="3"/>
        <end position="234"/>
    </location>
</feature>
<dbReference type="Proteomes" id="UP000308489">
    <property type="component" value="Chromosome 1"/>
</dbReference>
<dbReference type="CDD" id="cd03293">
    <property type="entry name" value="ABC_NrtD_SsuB_transporters"/>
    <property type="match status" value="1"/>
</dbReference>
<evidence type="ECO:0000256" key="3">
    <source>
        <dbReference type="ARBA" id="ARBA00022840"/>
    </source>
</evidence>
<keyword evidence="5" id="KW-0378">Hydrolase</keyword>
<dbReference type="PANTHER" id="PTHR42788:SF21">
    <property type="entry name" value="ABC TRANSPORTER ATP-BINDING PROTEIN"/>
    <property type="match status" value="1"/>
</dbReference>
<protein>
    <submittedName>
        <fullName evidence="5">ABC transporter ATP-binding protein</fullName>
        <ecNumber evidence="5">3.6.3.-</ecNumber>
    </submittedName>
</protein>
<dbReference type="SUPFAM" id="SSF52540">
    <property type="entry name" value="P-loop containing nucleoside triphosphate hydrolases"/>
    <property type="match status" value="1"/>
</dbReference>
<dbReference type="EMBL" id="LR590481">
    <property type="protein sequence ID" value="VTQ93187.1"/>
    <property type="molecule type" value="Genomic_DNA"/>
</dbReference>
<dbReference type="PROSITE" id="PS00211">
    <property type="entry name" value="ABC_TRANSPORTER_1"/>
    <property type="match status" value="1"/>
</dbReference>
<accession>A0A4V6KG63</accession>
<evidence type="ECO:0000256" key="1">
    <source>
        <dbReference type="ARBA" id="ARBA00022448"/>
    </source>
</evidence>
<dbReference type="PANTHER" id="PTHR42788">
    <property type="entry name" value="TAURINE IMPORT ATP-BINDING PROTEIN-RELATED"/>
    <property type="match status" value="1"/>
</dbReference>
<dbReference type="InterPro" id="IPR027417">
    <property type="entry name" value="P-loop_NTPase"/>
</dbReference>
<dbReference type="GO" id="GO:0005524">
    <property type="term" value="F:ATP binding"/>
    <property type="evidence" value="ECO:0007669"/>
    <property type="project" value="UniProtKB-KW"/>
</dbReference>
<dbReference type="InterPro" id="IPR003593">
    <property type="entry name" value="AAA+_ATPase"/>
</dbReference>
<dbReference type="InterPro" id="IPR050166">
    <property type="entry name" value="ABC_transporter_ATP-bind"/>
</dbReference>
<gene>
    <name evidence="5" type="primary">ssuB</name>
    <name evidence="5" type="ORF">NCTC503_02066</name>
</gene>
<sequence length="253" mass="28954">MNVNIDNISMTYHTLKGETSALKNINFKVNEGEFISIIGPSGCGKSTVLNIISGLIHPTSGNVYIGTNKIEKPTNSIGYMFQKDHLFPWLTVWDNVCLGLKIKNKLDDSSVDYITNLLKKYDLWGFKDFFPSELSGGMRQRAALIRTLALNPKVLLLDEPFSALDYQTRLNISDEIYEIIKRENKTTIMVTHDIAEAISMSDRLILLTPRPATINKNLEIKFDNKYNTPLKRREAPNFSTYFNLFWKELNSYE</sequence>
<evidence type="ECO:0000256" key="2">
    <source>
        <dbReference type="ARBA" id="ARBA00022741"/>
    </source>
</evidence>
<dbReference type="SMART" id="SM00382">
    <property type="entry name" value="AAA"/>
    <property type="match status" value="1"/>
</dbReference>
<evidence type="ECO:0000313" key="5">
    <source>
        <dbReference type="EMBL" id="VTQ93187.1"/>
    </source>
</evidence>
<proteinExistence type="predicted"/>
<dbReference type="AlphaFoldDB" id="A0A4V6KG63"/>
<keyword evidence="6" id="KW-1185">Reference proteome</keyword>
<dbReference type="EC" id="3.6.3.-" evidence="5"/>
<keyword evidence="3 5" id="KW-0067">ATP-binding</keyword>
<organism evidence="5 6">
    <name type="scientific">Hathewaya histolytica</name>
    <name type="common">Clostridium histolyticum</name>
    <dbReference type="NCBI Taxonomy" id="1498"/>
    <lineage>
        <taxon>Bacteria</taxon>
        <taxon>Bacillati</taxon>
        <taxon>Bacillota</taxon>
        <taxon>Clostridia</taxon>
        <taxon>Eubacteriales</taxon>
        <taxon>Clostridiaceae</taxon>
        <taxon>Hathewaya</taxon>
    </lineage>
</organism>
<dbReference type="PROSITE" id="PS50893">
    <property type="entry name" value="ABC_TRANSPORTER_2"/>
    <property type="match status" value="1"/>
</dbReference>
<dbReference type="GO" id="GO:0016887">
    <property type="term" value="F:ATP hydrolysis activity"/>
    <property type="evidence" value="ECO:0007669"/>
    <property type="project" value="InterPro"/>
</dbReference>
<keyword evidence="2" id="KW-0547">Nucleotide-binding</keyword>
<dbReference type="InterPro" id="IPR003439">
    <property type="entry name" value="ABC_transporter-like_ATP-bd"/>
</dbReference>
<dbReference type="Pfam" id="PF00005">
    <property type="entry name" value="ABC_tran"/>
    <property type="match status" value="1"/>
</dbReference>
<name>A0A4V6KG63_HATHI</name>